<evidence type="ECO:0000313" key="2">
    <source>
        <dbReference type="Proteomes" id="UP000828941"/>
    </source>
</evidence>
<sequence length="90" mass="9762">MQDDQWPGNSIMTTVNVASSEIDDSFDSWNDLFSERFSSPHSSTGVNVSQVEASILDRVANPNPDAVGKASEDIKRGDVFGEKLGQKLMG</sequence>
<name>A0ACB9MFF2_BAUVA</name>
<protein>
    <submittedName>
        <fullName evidence="1">Uncharacterized protein</fullName>
    </submittedName>
</protein>
<comment type="caution">
    <text evidence="1">The sequence shown here is derived from an EMBL/GenBank/DDBJ whole genome shotgun (WGS) entry which is preliminary data.</text>
</comment>
<keyword evidence="2" id="KW-1185">Reference proteome</keyword>
<gene>
    <name evidence="1" type="ORF">L6164_022201</name>
</gene>
<accession>A0ACB9MFF2</accession>
<dbReference type="EMBL" id="CM039434">
    <property type="protein sequence ID" value="KAI4322515.1"/>
    <property type="molecule type" value="Genomic_DNA"/>
</dbReference>
<dbReference type="Proteomes" id="UP000828941">
    <property type="component" value="Chromosome 9"/>
</dbReference>
<organism evidence="1 2">
    <name type="scientific">Bauhinia variegata</name>
    <name type="common">Purple orchid tree</name>
    <name type="synonym">Phanera variegata</name>
    <dbReference type="NCBI Taxonomy" id="167791"/>
    <lineage>
        <taxon>Eukaryota</taxon>
        <taxon>Viridiplantae</taxon>
        <taxon>Streptophyta</taxon>
        <taxon>Embryophyta</taxon>
        <taxon>Tracheophyta</taxon>
        <taxon>Spermatophyta</taxon>
        <taxon>Magnoliopsida</taxon>
        <taxon>eudicotyledons</taxon>
        <taxon>Gunneridae</taxon>
        <taxon>Pentapetalae</taxon>
        <taxon>rosids</taxon>
        <taxon>fabids</taxon>
        <taxon>Fabales</taxon>
        <taxon>Fabaceae</taxon>
        <taxon>Cercidoideae</taxon>
        <taxon>Cercideae</taxon>
        <taxon>Bauhiniinae</taxon>
        <taxon>Bauhinia</taxon>
    </lineage>
</organism>
<reference evidence="1 2" key="1">
    <citation type="journal article" date="2022" name="DNA Res.">
        <title>Chromosomal-level genome assembly of the orchid tree Bauhinia variegata (Leguminosae; Cercidoideae) supports the allotetraploid origin hypothesis of Bauhinia.</title>
        <authorList>
            <person name="Zhong Y."/>
            <person name="Chen Y."/>
            <person name="Zheng D."/>
            <person name="Pang J."/>
            <person name="Liu Y."/>
            <person name="Luo S."/>
            <person name="Meng S."/>
            <person name="Qian L."/>
            <person name="Wei D."/>
            <person name="Dai S."/>
            <person name="Zhou R."/>
        </authorList>
    </citation>
    <scope>NUCLEOTIDE SEQUENCE [LARGE SCALE GENOMIC DNA]</scope>
    <source>
        <strain evidence="1">BV-YZ2020</strain>
    </source>
</reference>
<proteinExistence type="predicted"/>
<evidence type="ECO:0000313" key="1">
    <source>
        <dbReference type="EMBL" id="KAI4322515.1"/>
    </source>
</evidence>